<dbReference type="Proteomes" id="UP000785679">
    <property type="component" value="Unassembled WGS sequence"/>
</dbReference>
<feature type="compositionally biased region" description="Basic and acidic residues" evidence="1">
    <location>
        <begin position="73"/>
        <end position="86"/>
    </location>
</feature>
<evidence type="ECO:0000256" key="1">
    <source>
        <dbReference type="SAM" id="MobiDB-lite"/>
    </source>
</evidence>
<gene>
    <name evidence="2" type="ORF">FGO68_gene2615</name>
</gene>
<accession>A0A8J8NCW4</accession>
<name>A0A8J8NCW4_HALGN</name>
<dbReference type="OrthoDB" id="10584500at2759"/>
<keyword evidence="3" id="KW-1185">Reference proteome</keyword>
<evidence type="ECO:0000313" key="2">
    <source>
        <dbReference type="EMBL" id="TNV72130.1"/>
    </source>
</evidence>
<feature type="region of interest" description="Disordered" evidence="1">
    <location>
        <begin position="66"/>
        <end position="86"/>
    </location>
</feature>
<feature type="compositionally biased region" description="Polar residues" evidence="1">
    <location>
        <begin position="166"/>
        <end position="176"/>
    </location>
</feature>
<protein>
    <submittedName>
        <fullName evidence="2">Uncharacterized protein</fullName>
    </submittedName>
</protein>
<dbReference type="EMBL" id="RRYP01024104">
    <property type="protein sequence ID" value="TNV72130.1"/>
    <property type="molecule type" value="Genomic_DNA"/>
</dbReference>
<organism evidence="2 3">
    <name type="scientific">Halteria grandinella</name>
    <dbReference type="NCBI Taxonomy" id="5974"/>
    <lineage>
        <taxon>Eukaryota</taxon>
        <taxon>Sar</taxon>
        <taxon>Alveolata</taxon>
        <taxon>Ciliophora</taxon>
        <taxon>Intramacronucleata</taxon>
        <taxon>Spirotrichea</taxon>
        <taxon>Stichotrichia</taxon>
        <taxon>Sporadotrichida</taxon>
        <taxon>Halteriidae</taxon>
        <taxon>Halteria</taxon>
    </lineage>
</organism>
<comment type="caution">
    <text evidence="2">The sequence shown here is derived from an EMBL/GenBank/DDBJ whole genome shotgun (WGS) entry which is preliminary data.</text>
</comment>
<feature type="region of interest" description="Disordered" evidence="1">
    <location>
        <begin position="145"/>
        <end position="176"/>
    </location>
</feature>
<dbReference type="AlphaFoldDB" id="A0A8J8NCW4"/>
<reference evidence="2" key="1">
    <citation type="submission" date="2019-06" db="EMBL/GenBank/DDBJ databases">
        <authorList>
            <person name="Zheng W."/>
        </authorList>
    </citation>
    <scope>NUCLEOTIDE SEQUENCE</scope>
    <source>
        <strain evidence="2">QDHG01</strain>
    </source>
</reference>
<sequence length="264" mass="29929">MLDYHMLKRENQIIKQENKLLRDQVISRASKLDKGELMQLVDLQRQRIDNLEREYDALVLEAASRTDQGWQQESKRDASSSSELAERLEASERRCQVLQEQIDQLTTQYARQIAQLKARMTEQGAQLLITAENGAMPAQMTPSLHRESGVLKKKTNSSARLEPIQNMRSSVSSTISHESYDQYSSLNTSAQKAQYSGRNSSQVELAQQFSASYSGAGAQAYYQPQSSLPPQRVYGYGQSQQSLPIKSNAAQQNMSQFYSQFQMK</sequence>
<evidence type="ECO:0000313" key="3">
    <source>
        <dbReference type="Proteomes" id="UP000785679"/>
    </source>
</evidence>
<proteinExistence type="predicted"/>